<dbReference type="GO" id="GO:0008168">
    <property type="term" value="F:methyltransferase activity"/>
    <property type="evidence" value="ECO:0007669"/>
    <property type="project" value="UniProtKB-KW"/>
</dbReference>
<keyword evidence="2" id="KW-0808">Transferase</keyword>
<keyword evidence="3" id="KW-1185">Reference proteome</keyword>
<dbReference type="Proteomes" id="UP000621631">
    <property type="component" value="Unassembled WGS sequence"/>
</dbReference>
<gene>
    <name evidence="2" type="ORF">IC602_15860</name>
</gene>
<comment type="caution">
    <text evidence="2">The sequence shown here is derived from an EMBL/GenBank/DDBJ whole genome shotgun (WGS) entry which is preliminary data.</text>
</comment>
<organism evidence="2 3">
    <name type="scientific">Virgibacillus halodenitrificans</name>
    <name type="common">Bacillus halodenitrificans</name>
    <dbReference type="NCBI Taxonomy" id="1482"/>
    <lineage>
        <taxon>Bacteria</taxon>
        <taxon>Bacillati</taxon>
        <taxon>Bacillota</taxon>
        <taxon>Bacilli</taxon>
        <taxon>Bacillales</taxon>
        <taxon>Bacillaceae</taxon>
        <taxon>Virgibacillus</taxon>
    </lineage>
</organism>
<dbReference type="InterPro" id="IPR052356">
    <property type="entry name" value="Thiol_S-MT"/>
</dbReference>
<dbReference type="PANTHER" id="PTHR45036:SF1">
    <property type="entry name" value="METHYLTRANSFERASE LIKE 7A"/>
    <property type="match status" value="1"/>
</dbReference>
<accession>A0ABR7VQA2</accession>
<dbReference type="SUPFAM" id="SSF53335">
    <property type="entry name" value="S-adenosyl-L-methionine-dependent methyltransferases"/>
    <property type="match status" value="1"/>
</dbReference>
<dbReference type="RefSeq" id="WP_019377323.1">
    <property type="nucleotide sequence ID" value="NZ_JACWEZ010000013.1"/>
</dbReference>
<dbReference type="GO" id="GO:0032259">
    <property type="term" value="P:methylation"/>
    <property type="evidence" value="ECO:0007669"/>
    <property type="project" value="UniProtKB-KW"/>
</dbReference>
<dbReference type="Pfam" id="PF08241">
    <property type="entry name" value="Methyltransf_11"/>
    <property type="match status" value="1"/>
</dbReference>
<dbReference type="CDD" id="cd02440">
    <property type="entry name" value="AdoMet_MTases"/>
    <property type="match status" value="1"/>
</dbReference>
<name>A0ABR7VQA2_VIRHA</name>
<dbReference type="InterPro" id="IPR013216">
    <property type="entry name" value="Methyltransf_11"/>
</dbReference>
<keyword evidence="2" id="KW-0489">Methyltransferase</keyword>
<dbReference type="InterPro" id="IPR029063">
    <property type="entry name" value="SAM-dependent_MTases_sf"/>
</dbReference>
<dbReference type="EMBL" id="JACWEZ010000013">
    <property type="protein sequence ID" value="MBD1224084.1"/>
    <property type="molecule type" value="Genomic_DNA"/>
</dbReference>
<protein>
    <submittedName>
        <fullName evidence="2">Class I SAM-dependent methyltransferase</fullName>
    </submittedName>
</protein>
<evidence type="ECO:0000259" key="1">
    <source>
        <dbReference type="Pfam" id="PF08241"/>
    </source>
</evidence>
<evidence type="ECO:0000313" key="3">
    <source>
        <dbReference type="Proteomes" id="UP000621631"/>
    </source>
</evidence>
<sequence>MGKLFARLYDPIMKPLEKIKFNSIRRELLSHATGQVLEIGSGTGVNFPYYKHVDCVDAIEPNQQMIQQAKKNIASTNNVPITIYQATAEQLPFERNVFDSVVSTLVFCTIPDPLQALEEIRRVSKPGAPILFFEHVRMKQPLLAQAQDMLTPAWKNICDGCHLNRDIVSFLGQAGLQVECINPHYKGLFLMIKCTNPK</sequence>
<evidence type="ECO:0000313" key="2">
    <source>
        <dbReference type="EMBL" id="MBD1224084.1"/>
    </source>
</evidence>
<dbReference type="Gene3D" id="3.40.50.150">
    <property type="entry name" value="Vaccinia Virus protein VP39"/>
    <property type="match status" value="1"/>
</dbReference>
<feature type="domain" description="Methyltransferase type 11" evidence="1">
    <location>
        <begin position="37"/>
        <end position="131"/>
    </location>
</feature>
<proteinExistence type="predicted"/>
<dbReference type="PANTHER" id="PTHR45036">
    <property type="entry name" value="METHYLTRANSFERASE LIKE 7B"/>
    <property type="match status" value="1"/>
</dbReference>
<reference evidence="2 3" key="1">
    <citation type="submission" date="2020-09" db="EMBL/GenBank/DDBJ databases">
        <title>Draft Genome Sequences of Oil-Oxidizing Bacteria Halomonas titanicae, Marinobacter lutaoensis, and Virgibacillus halodenitrificans Isolated from Highly Saline Environments.</title>
        <authorList>
            <person name="Grouzdev D.S."/>
            <person name="Sokolova D.S."/>
            <person name="Semenova E.M."/>
            <person name="Borzenkov I.A."/>
            <person name="Bidzhieva S.K."/>
            <person name="Poltaraus A.B."/>
            <person name="Nazina T.N."/>
        </authorList>
    </citation>
    <scope>NUCLEOTIDE SEQUENCE [LARGE SCALE GENOMIC DNA]</scope>
    <source>
        <strain evidence="2 3">VKM B-3472D</strain>
    </source>
</reference>